<organism evidence="8 9">
    <name type="scientific">Paraoerskovia marina</name>
    <dbReference type="NCBI Taxonomy" id="545619"/>
    <lineage>
        <taxon>Bacteria</taxon>
        <taxon>Bacillati</taxon>
        <taxon>Actinomycetota</taxon>
        <taxon>Actinomycetes</taxon>
        <taxon>Micrococcales</taxon>
        <taxon>Cellulomonadaceae</taxon>
        <taxon>Paraoerskovia</taxon>
    </lineage>
</organism>
<keyword evidence="9" id="KW-1185">Reference proteome</keyword>
<comment type="subcellular location">
    <subcellularLocation>
        <location evidence="1">Cell membrane</location>
        <topology evidence="1">Multi-pass membrane protein</topology>
    </subcellularLocation>
</comment>
<dbReference type="Proteomes" id="UP000185663">
    <property type="component" value="Chromosome I"/>
</dbReference>
<feature type="domain" description="Cardiolipin synthase N-terminal" evidence="7">
    <location>
        <begin position="13"/>
        <end position="57"/>
    </location>
</feature>
<evidence type="ECO:0000259" key="7">
    <source>
        <dbReference type="Pfam" id="PF13396"/>
    </source>
</evidence>
<dbReference type="RefSeq" id="WP_083373060.1">
    <property type="nucleotide sequence ID" value="NZ_LT629776.1"/>
</dbReference>
<dbReference type="eggNOG" id="ENOG5031H2T">
    <property type="taxonomic scope" value="Bacteria"/>
</dbReference>
<dbReference type="STRING" id="545619.SAMN04489860_2528"/>
<protein>
    <submittedName>
        <fullName evidence="8">Phospholipase_D-nuclease N-terminal</fullName>
    </submittedName>
</protein>
<keyword evidence="5 6" id="KW-0472">Membrane</keyword>
<dbReference type="EMBL" id="LT629776">
    <property type="protein sequence ID" value="SDS85016.1"/>
    <property type="molecule type" value="Genomic_DNA"/>
</dbReference>
<dbReference type="OrthoDB" id="3298527at2"/>
<evidence type="ECO:0000256" key="3">
    <source>
        <dbReference type="ARBA" id="ARBA00022692"/>
    </source>
</evidence>
<name>A0A1H1VL59_9CELL</name>
<dbReference type="AlphaFoldDB" id="A0A1H1VL59"/>
<feature type="transmembrane region" description="Helical" evidence="6">
    <location>
        <begin position="35"/>
        <end position="54"/>
    </location>
</feature>
<evidence type="ECO:0000256" key="2">
    <source>
        <dbReference type="ARBA" id="ARBA00022475"/>
    </source>
</evidence>
<keyword evidence="3 6" id="KW-0812">Transmembrane</keyword>
<evidence type="ECO:0000256" key="1">
    <source>
        <dbReference type="ARBA" id="ARBA00004651"/>
    </source>
</evidence>
<keyword evidence="4 6" id="KW-1133">Transmembrane helix</keyword>
<gene>
    <name evidence="8" type="ORF">SAMN04489860_2528</name>
</gene>
<evidence type="ECO:0000256" key="6">
    <source>
        <dbReference type="SAM" id="Phobius"/>
    </source>
</evidence>
<dbReference type="GO" id="GO:0005886">
    <property type="term" value="C:plasma membrane"/>
    <property type="evidence" value="ECO:0007669"/>
    <property type="project" value="UniProtKB-SubCell"/>
</dbReference>
<dbReference type="Pfam" id="PF13396">
    <property type="entry name" value="PLDc_N"/>
    <property type="match status" value="1"/>
</dbReference>
<dbReference type="InterPro" id="IPR027379">
    <property type="entry name" value="CLS_N"/>
</dbReference>
<proteinExistence type="predicted"/>
<sequence length="101" mass="11221">MARVAIVLVVVGLTVYALTDCIGSEESERNGIPRGLWILMIVILPVLGPVAWLITSRNGRARPAARRGPVAPDDDPDFLWRLRQEERRRKQDGTDASDDAE</sequence>
<evidence type="ECO:0000313" key="8">
    <source>
        <dbReference type="EMBL" id="SDS85016.1"/>
    </source>
</evidence>
<accession>A0A1H1VL59</accession>
<keyword evidence="2" id="KW-1003">Cell membrane</keyword>
<evidence type="ECO:0000256" key="4">
    <source>
        <dbReference type="ARBA" id="ARBA00022989"/>
    </source>
</evidence>
<reference evidence="8 9" key="1">
    <citation type="submission" date="2016-10" db="EMBL/GenBank/DDBJ databases">
        <authorList>
            <person name="de Groot N.N."/>
        </authorList>
    </citation>
    <scope>NUCLEOTIDE SEQUENCE [LARGE SCALE GENOMIC DNA]</scope>
    <source>
        <strain evidence="8 9">DSM 22126</strain>
    </source>
</reference>
<evidence type="ECO:0000256" key="5">
    <source>
        <dbReference type="ARBA" id="ARBA00023136"/>
    </source>
</evidence>
<evidence type="ECO:0000313" key="9">
    <source>
        <dbReference type="Proteomes" id="UP000185663"/>
    </source>
</evidence>